<name>A0A9D4Z528_ADICA</name>
<dbReference type="PANTHER" id="PTHR31421">
    <property type="entry name" value="PROTEIN BASIC PENTACYSTEINE3"/>
    <property type="match status" value="1"/>
</dbReference>
<proteinExistence type="inferred from homology"/>
<feature type="compositionally biased region" description="Basic and acidic residues" evidence="8">
    <location>
        <begin position="131"/>
        <end position="140"/>
    </location>
</feature>
<dbReference type="Pfam" id="PF06217">
    <property type="entry name" value="GAGA_bind"/>
    <property type="match status" value="1"/>
</dbReference>
<keyword evidence="10" id="KW-1185">Reference proteome</keyword>
<evidence type="ECO:0000256" key="7">
    <source>
        <dbReference type="RuleBase" id="RU367160"/>
    </source>
</evidence>
<dbReference type="SMART" id="SM01226">
    <property type="entry name" value="GAGA_bind"/>
    <property type="match status" value="1"/>
</dbReference>
<accession>A0A9D4Z528</accession>
<evidence type="ECO:0000256" key="8">
    <source>
        <dbReference type="SAM" id="MobiDB-lite"/>
    </source>
</evidence>
<keyword evidence="4 7" id="KW-0238">DNA-binding</keyword>
<comment type="function">
    <text evidence="7">Transcriptional regulator that specifically binds to GA-rich elements (GAGA-repeats) present in regulatory sequences of genes involved in developmental processes.</text>
</comment>
<keyword evidence="5 7" id="KW-0804">Transcription</keyword>
<keyword evidence="3 7" id="KW-0805">Transcription regulation</keyword>
<dbReference type="GO" id="GO:0003677">
    <property type="term" value="F:DNA binding"/>
    <property type="evidence" value="ECO:0007669"/>
    <property type="project" value="UniProtKB-KW"/>
</dbReference>
<comment type="caution">
    <text evidence="9">The sequence shown here is derived from an EMBL/GenBank/DDBJ whole genome shotgun (WGS) entry which is preliminary data.</text>
</comment>
<dbReference type="GO" id="GO:0005634">
    <property type="term" value="C:nucleus"/>
    <property type="evidence" value="ECO:0007669"/>
    <property type="project" value="UniProtKB-SubCell"/>
</dbReference>
<evidence type="ECO:0000256" key="1">
    <source>
        <dbReference type="ARBA" id="ARBA00004123"/>
    </source>
</evidence>
<dbReference type="PANTHER" id="PTHR31421:SF22">
    <property type="entry name" value="PROTEIN BASIC PENTACYSTEINE3"/>
    <property type="match status" value="1"/>
</dbReference>
<dbReference type="AlphaFoldDB" id="A0A9D4Z528"/>
<dbReference type="OrthoDB" id="1883964at2759"/>
<comment type="subcellular location">
    <subcellularLocation>
        <location evidence="1 7">Nucleus</location>
    </subcellularLocation>
</comment>
<keyword evidence="6 7" id="KW-0539">Nucleus</keyword>
<dbReference type="EMBL" id="JABFUD020000022">
    <property type="protein sequence ID" value="KAI5062738.1"/>
    <property type="molecule type" value="Genomic_DNA"/>
</dbReference>
<evidence type="ECO:0000256" key="3">
    <source>
        <dbReference type="ARBA" id="ARBA00023015"/>
    </source>
</evidence>
<comment type="similarity">
    <text evidence="2 7">Belongs to the BBR/BPC family.</text>
</comment>
<dbReference type="GO" id="GO:0003700">
    <property type="term" value="F:DNA-binding transcription factor activity"/>
    <property type="evidence" value="ECO:0007669"/>
    <property type="project" value="UniProtKB-UniRule"/>
</dbReference>
<evidence type="ECO:0000313" key="9">
    <source>
        <dbReference type="EMBL" id="KAI5062738.1"/>
    </source>
</evidence>
<evidence type="ECO:0000313" key="10">
    <source>
        <dbReference type="Proteomes" id="UP000886520"/>
    </source>
</evidence>
<sequence>MEDPAKMELRHWANFDQAYLKDFFRDQSTTKLTQVTVERDAAFAERDKALADKKIACNERDAALLQRDVAYADRNTAWVERDKAMTALTIICNNGNDPEGAAKLLQVVNFVANRAHMGNSLICLPDPVEEPNSHGEERSSQRQGKQLLKSAKKETPKKRKASVVANQEKKGTKSSRKKQKQQEGQGKAGKSKQDEVCKSIVAYVPPYDLASTPVPLCSCTGTNRQCYRWGSGGWQSSCCTTFLSVYPLPLNHSKRSSRVAGRKMSGSAFKKLLERLAGAGEDITQPIDLKNHWAKHGTNKYVTVR</sequence>
<protein>
    <recommendedName>
        <fullName evidence="7">GAGA-binding transcriptional activator</fullName>
    </recommendedName>
</protein>
<dbReference type="InterPro" id="IPR010409">
    <property type="entry name" value="GAGA-bd_tscrpt_act"/>
</dbReference>
<dbReference type="Proteomes" id="UP000886520">
    <property type="component" value="Chromosome 22"/>
</dbReference>
<evidence type="ECO:0000256" key="6">
    <source>
        <dbReference type="ARBA" id="ARBA00023242"/>
    </source>
</evidence>
<reference evidence="9" key="1">
    <citation type="submission" date="2021-01" db="EMBL/GenBank/DDBJ databases">
        <title>Adiantum capillus-veneris genome.</title>
        <authorList>
            <person name="Fang Y."/>
            <person name="Liao Q."/>
        </authorList>
    </citation>
    <scope>NUCLEOTIDE SEQUENCE</scope>
    <source>
        <strain evidence="9">H3</strain>
        <tissue evidence="9">Leaf</tissue>
    </source>
</reference>
<evidence type="ECO:0000256" key="2">
    <source>
        <dbReference type="ARBA" id="ARBA00007911"/>
    </source>
</evidence>
<evidence type="ECO:0000256" key="5">
    <source>
        <dbReference type="ARBA" id="ARBA00023163"/>
    </source>
</evidence>
<feature type="region of interest" description="Disordered" evidence="8">
    <location>
        <begin position="126"/>
        <end position="191"/>
    </location>
</feature>
<organism evidence="9 10">
    <name type="scientific">Adiantum capillus-veneris</name>
    <name type="common">Maidenhair fern</name>
    <dbReference type="NCBI Taxonomy" id="13818"/>
    <lineage>
        <taxon>Eukaryota</taxon>
        <taxon>Viridiplantae</taxon>
        <taxon>Streptophyta</taxon>
        <taxon>Embryophyta</taxon>
        <taxon>Tracheophyta</taxon>
        <taxon>Polypodiopsida</taxon>
        <taxon>Polypodiidae</taxon>
        <taxon>Polypodiales</taxon>
        <taxon>Pteridineae</taxon>
        <taxon>Pteridaceae</taxon>
        <taxon>Vittarioideae</taxon>
        <taxon>Adiantum</taxon>
    </lineage>
</organism>
<gene>
    <name evidence="9" type="ORF">GOP47_0023277</name>
</gene>
<evidence type="ECO:0000256" key="4">
    <source>
        <dbReference type="ARBA" id="ARBA00023125"/>
    </source>
</evidence>